<dbReference type="OrthoDB" id="582835at2"/>
<dbReference type="AlphaFoldDB" id="A0A437N6Z5"/>
<name>A0A437N6Z5_9SPHN</name>
<keyword evidence="3" id="KW-1185">Reference proteome</keyword>
<protein>
    <submittedName>
        <fullName evidence="2">Cytosolic protein</fullName>
    </submittedName>
</protein>
<evidence type="ECO:0000313" key="2">
    <source>
        <dbReference type="EMBL" id="RVU05680.1"/>
    </source>
</evidence>
<dbReference type="RefSeq" id="WP_127707551.1">
    <property type="nucleotide sequence ID" value="NZ_SACO01000004.1"/>
</dbReference>
<feature type="domain" description="SnoaL-like" evidence="1">
    <location>
        <begin position="16"/>
        <end position="125"/>
    </location>
</feature>
<proteinExistence type="predicted"/>
<dbReference type="SUPFAM" id="SSF54427">
    <property type="entry name" value="NTF2-like"/>
    <property type="match status" value="1"/>
</dbReference>
<evidence type="ECO:0000259" key="1">
    <source>
        <dbReference type="Pfam" id="PF12680"/>
    </source>
</evidence>
<dbReference type="InterPro" id="IPR011721">
    <property type="entry name" value="CHP02096"/>
</dbReference>
<gene>
    <name evidence="2" type="ORF">EOE18_06720</name>
</gene>
<dbReference type="Pfam" id="PF12680">
    <property type="entry name" value="SnoaL_2"/>
    <property type="match status" value="1"/>
</dbReference>
<dbReference type="Gene3D" id="3.10.450.50">
    <property type="match status" value="1"/>
</dbReference>
<sequence>MSLPAPHQPVLDVLASYYAAFNRQDVKGMCKLLAETIVHEPSQGQARHGLEAFRAFLAHMNNCYAEQVIDPVFMVSANGTRAAAEFMLDGRYLVSDEGLPPASGQTYRLRVGAFFELADGKITRISNHYNLADWIAQVEGSAKV</sequence>
<reference evidence="2 3" key="1">
    <citation type="submission" date="2019-01" db="EMBL/GenBank/DDBJ databases">
        <authorList>
            <person name="Chen W.-M."/>
        </authorList>
    </citation>
    <scope>NUCLEOTIDE SEQUENCE [LARGE SCALE GENOMIC DNA]</scope>
    <source>
        <strain evidence="2 3">FSY-9</strain>
    </source>
</reference>
<evidence type="ECO:0000313" key="3">
    <source>
        <dbReference type="Proteomes" id="UP000282837"/>
    </source>
</evidence>
<organism evidence="2 3">
    <name type="scientific">Novosphingobium umbonatum</name>
    <dbReference type="NCBI Taxonomy" id="1908524"/>
    <lineage>
        <taxon>Bacteria</taxon>
        <taxon>Pseudomonadati</taxon>
        <taxon>Pseudomonadota</taxon>
        <taxon>Alphaproteobacteria</taxon>
        <taxon>Sphingomonadales</taxon>
        <taxon>Sphingomonadaceae</taxon>
        <taxon>Novosphingobium</taxon>
    </lineage>
</organism>
<dbReference type="InterPro" id="IPR037401">
    <property type="entry name" value="SnoaL-like"/>
</dbReference>
<dbReference type="EMBL" id="SACO01000004">
    <property type="protein sequence ID" value="RVU05680.1"/>
    <property type="molecule type" value="Genomic_DNA"/>
</dbReference>
<accession>A0A437N6Z5</accession>
<dbReference type="Proteomes" id="UP000282837">
    <property type="component" value="Unassembled WGS sequence"/>
</dbReference>
<dbReference type="NCBIfam" id="TIGR02096">
    <property type="entry name" value="ketosteroid isomerase-related protein"/>
    <property type="match status" value="1"/>
</dbReference>
<comment type="caution">
    <text evidence="2">The sequence shown here is derived from an EMBL/GenBank/DDBJ whole genome shotgun (WGS) entry which is preliminary data.</text>
</comment>
<dbReference type="InterPro" id="IPR032710">
    <property type="entry name" value="NTF2-like_dom_sf"/>
</dbReference>